<evidence type="ECO:0000313" key="3">
    <source>
        <dbReference type="Proteomes" id="UP000469523"/>
    </source>
</evidence>
<feature type="transmembrane region" description="Helical" evidence="1">
    <location>
        <begin position="6"/>
        <end position="26"/>
    </location>
</feature>
<evidence type="ECO:0000256" key="1">
    <source>
        <dbReference type="SAM" id="Phobius"/>
    </source>
</evidence>
<feature type="transmembrane region" description="Helical" evidence="1">
    <location>
        <begin position="205"/>
        <end position="225"/>
    </location>
</feature>
<comment type="caution">
    <text evidence="2">The sequence shown here is derived from an EMBL/GenBank/DDBJ whole genome shotgun (WGS) entry which is preliminary data.</text>
</comment>
<dbReference type="InterPro" id="IPR004676">
    <property type="entry name" value="Cd-R_transporter"/>
</dbReference>
<evidence type="ECO:0000313" key="2">
    <source>
        <dbReference type="EMBL" id="MSU01340.1"/>
    </source>
</evidence>
<gene>
    <name evidence="2" type="ORF">FYJ83_07660</name>
</gene>
<proteinExistence type="predicted"/>
<feature type="transmembrane region" description="Helical" evidence="1">
    <location>
        <begin position="67"/>
        <end position="84"/>
    </location>
</feature>
<reference evidence="2 3" key="1">
    <citation type="submission" date="2019-09" db="EMBL/GenBank/DDBJ databases">
        <title>In-depth cultivation of the pig gut microbiome towards novel bacterial diversity and tailored functional studies.</title>
        <authorList>
            <person name="Wylensek D."/>
            <person name="Hitch T.C.A."/>
            <person name="Clavel T."/>
        </authorList>
    </citation>
    <scope>NUCLEOTIDE SEQUENCE [LARGE SCALE GENOMIC DNA]</scope>
    <source>
        <strain evidence="2 3">WCA3-693-APC-4?</strain>
    </source>
</reference>
<sequence length="226" mass="25617">MGSMVTSIISFISTNIDDIFVLMILYSQVNDKMKKSYIVTGQYLGISILVMLSLLGAFGLLILPEKYVGILGIIPIILGIKAWFDSKKEIQELHTKNYSFIEEDIDNNGIYGKREKETHFNKIEKIKSFLGKIIKPEILSVMLITIANGADNIGIYIPLFRSYTFGQLIITIIIFSVMIALWCFLGEKISSFPQVKEILQKYKRIIIPIVFIGLGIFIIIESGLFF</sequence>
<organism evidence="2 3">
    <name type="scientific">Tissierella pigra</name>
    <dbReference type="NCBI Taxonomy" id="2607614"/>
    <lineage>
        <taxon>Bacteria</taxon>
        <taxon>Bacillati</taxon>
        <taxon>Bacillota</taxon>
        <taxon>Tissierellia</taxon>
        <taxon>Tissierellales</taxon>
        <taxon>Tissierellaceae</taxon>
        <taxon>Tissierella</taxon>
    </lineage>
</organism>
<dbReference type="Proteomes" id="UP000469523">
    <property type="component" value="Unassembled WGS sequence"/>
</dbReference>
<keyword evidence="3" id="KW-1185">Reference proteome</keyword>
<dbReference type="EMBL" id="VUNQ01000013">
    <property type="protein sequence ID" value="MSU01340.1"/>
    <property type="molecule type" value="Genomic_DNA"/>
</dbReference>
<keyword evidence="1" id="KW-1133">Transmembrane helix</keyword>
<name>A0A6N7XZW3_9FIRM</name>
<feature type="transmembrane region" description="Helical" evidence="1">
    <location>
        <begin position="38"/>
        <end position="61"/>
    </location>
</feature>
<protein>
    <recommendedName>
        <fullName evidence="4">Cadmium resistance transporter</fullName>
    </recommendedName>
</protein>
<dbReference type="Pfam" id="PF03596">
    <property type="entry name" value="Cad"/>
    <property type="match status" value="2"/>
</dbReference>
<evidence type="ECO:0008006" key="4">
    <source>
        <dbReference type="Google" id="ProtNLM"/>
    </source>
</evidence>
<accession>A0A6N7XZW3</accession>
<feature type="transmembrane region" description="Helical" evidence="1">
    <location>
        <begin position="138"/>
        <end position="159"/>
    </location>
</feature>
<dbReference type="AlphaFoldDB" id="A0A6N7XZW3"/>
<feature type="transmembrane region" description="Helical" evidence="1">
    <location>
        <begin position="165"/>
        <end position="185"/>
    </location>
</feature>
<keyword evidence="1" id="KW-0472">Membrane</keyword>
<keyword evidence="1" id="KW-0812">Transmembrane</keyword>